<sequence length="396" mass="45560">MELEHFVWLVKGDSMNRVTRNGQVYSLYFEGEGFIELLENGWTLIRISTQHPFFQSFAAAYPRFSDTLLPWANHLLSCAYSCPACHGPTIYVPELDQPDFCCSRCGKKQLHEFIDLLLHKWMRHAGKETVVAFINGYCKEICESMSFFTHAGDLSTLADQIWIEAFDEPFFSGTRQYAVAQKMLKLKHGDNQLAYFRSHLERKLLYHNQMYEPCSPKETISLMQKLTVAECIEALLGNPVQLHSVLMNTSGVLYRSFKSYELSGDAVAGNLADEQEAIEMIDKYIECGSSTTTRNGQITEHEQYGLLKLRDGTYYPAWLTFTTDSPPGLPKNVELYFHSMPGQSVEWKSMVRFLHKDVQDIFPLQYRTITQNQCVTYPTNEWQELTITAEEVANYE</sequence>
<dbReference type="RefSeq" id="WP_166155276.1">
    <property type="nucleotide sequence ID" value="NZ_JAAOIW010000018.1"/>
</dbReference>
<protein>
    <recommendedName>
        <fullName evidence="3">C2H2-type domain-containing protein</fullName>
    </recommendedName>
</protein>
<comment type="caution">
    <text evidence="1">The sequence shown here is derived from an EMBL/GenBank/DDBJ whole genome shotgun (WGS) entry which is preliminary data.</text>
</comment>
<dbReference type="Proteomes" id="UP001165962">
    <property type="component" value="Unassembled WGS sequence"/>
</dbReference>
<evidence type="ECO:0000313" key="2">
    <source>
        <dbReference type="Proteomes" id="UP001165962"/>
    </source>
</evidence>
<organism evidence="1 2">
    <name type="scientific">Paenibacillus agricola</name>
    <dbReference type="NCBI Taxonomy" id="2716264"/>
    <lineage>
        <taxon>Bacteria</taxon>
        <taxon>Bacillati</taxon>
        <taxon>Bacillota</taxon>
        <taxon>Bacilli</taxon>
        <taxon>Bacillales</taxon>
        <taxon>Paenibacillaceae</taxon>
        <taxon>Paenibacillus</taxon>
    </lineage>
</organism>
<dbReference type="EMBL" id="JAAOIW010000018">
    <property type="protein sequence ID" value="NHN34387.1"/>
    <property type="molecule type" value="Genomic_DNA"/>
</dbReference>
<keyword evidence="2" id="KW-1185">Reference proteome</keyword>
<evidence type="ECO:0000313" key="1">
    <source>
        <dbReference type="EMBL" id="NHN34387.1"/>
    </source>
</evidence>
<evidence type="ECO:0008006" key="3">
    <source>
        <dbReference type="Google" id="ProtNLM"/>
    </source>
</evidence>
<proteinExistence type="predicted"/>
<gene>
    <name evidence="1" type="ORF">G9U52_31830</name>
</gene>
<accession>A0ABX0JD12</accession>
<reference evidence="1" key="1">
    <citation type="submission" date="2020-03" db="EMBL/GenBank/DDBJ databases">
        <title>Draft sequencing of Paenibacilllus sp. S3N08.</title>
        <authorList>
            <person name="Kim D.-U."/>
        </authorList>
    </citation>
    <scope>NUCLEOTIDE SEQUENCE</scope>
    <source>
        <strain evidence="1">S3N08</strain>
    </source>
</reference>
<name>A0ABX0JD12_9BACL</name>